<keyword evidence="3 7" id="KW-0808">Transferase</keyword>
<dbReference type="InterPro" id="IPR033690">
    <property type="entry name" value="Adenylat_kinase_CS"/>
</dbReference>
<keyword evidence="4" id="KW-0547">Nucleotide-binding</keyword>
<dbReference type="PANTHER" id="PTHR23359">
    <property type="entry name" value="NUCLEOTIDE KINASE"/>
    <property type="match status" value="1"/>
</dbReference>
<dbReference type="AlphaFoldDB" id="A0A7C8YFK6"/>
<evidence type="ECO:0000256" key="1">
    <source>
        <dbReference type="ARBA" id="ARBA00007220"/>
    </source>
</evidence>
<dbReference type="EC" id="2.7.4.3" evidence="2"/>
<proteinExistence type="inferred from homology"/>
<dbReference type="CDD" id="cd01428">
    <property type="entry name" value="ADK"/>
    <property type="match status" value="1"/>
</dbReference>
<feature type="compositionally biased region" description="Low complexity" evidence="8">
    <location>
        <begin position="205"/>
        <end position="214"/>
    </location>
</feature>
<evidence type="ECO:0000256" key="7">
    <source>
        <dbReference type="RuleBase" id="RU003330"/>
    </source>
</evidence>
<reference evidence="9" key="1">
    <citation type="journal article" date="2013" name="J. Plant Res.">
        <title>Effect of fungi and light on seed germination of three Opuntia species from semiarid lands of central Mexico.</title>
        <authorList>
            <person name="Delgado-Sanchez P."/>
            <person name="Jimenez-Bremont J.F."/>
            <person name="Guerrero-Gonzalez Mde L."/>
            <person name="Flores J."/>
        </authorList>
    </citation>
    <scope>NUCLEOTIDE SEQUENCE</scope>
    <source>
        <tissue evidence="9">Cladode</tissue>
    </source>
</reference>
<dbReference type="Pfam" id="PF00406">
    <property type="entry name" value="ADK"/>
    <property type="match status" value="1"/>
</dbReference>
<dbReference type="InterPro" id="IPR027417">
    <property type="entry name" value="P-loop_NTPase"/>
</dbReference>
<accession>A0A7C8YFK6</accession>
<dbReference type="Gene3D" id="3.40.50.300">
    <property type="entry name" value="P-loop containing nucleotide triphosphate hydrolases"/>
    <property type="match status" value="1"/>
</dbReference>
<comment type="similarity">
    <text evidence="1 7">Belongs to the adenylate kinase family.</text>
</comment>
<name>A0A7C8YFK6_OPUST</name>
<sequence>MNVPSRLTAASGGTACLEHLRRTVAPPLLGLCTRSYQASAAAAAQPQFDYDRYYYNTSEYDSGGGGRISPPAVDTEGSSTVRGVQWVFIGSPNAKKHVYAEMISKLVDVPHISITSLLRQDLSPHSPIYKQIAAAVNRGKIVPESIIFGLLSKRLEDGHCRGESGFILDGIPRTRLQAEILDQLVDVDLVVNFKCCEDSFQAGRSASDSSLSSDGTKPILSSAERTSEDSEPNITTFHREQMKLLEEYYQSRNKLIEFRVGNAPRETWKGLIAALHLQHIDAVHSSRMVTMGFQKSLRF</sequence>
<protein>
    <recommendedName>
        <fullName evidence="2">adenylate kinase</fullName>
        <ecNumber evidence="2">2.7.4.3</ecNumber>
    </recommendedName>
    <alternativeName>
        <fullName evidence="6">ATP:AMP phosphotransferase</fullName>
    </alternativeName>
</protein>
<evidence type="ECO:0000256" key="6">
    <source>
        <dbReference type="ARBA" id="ARBA00031517"/>
    </source>
</evidence>
<evidence type="ECO:0000256" key="2">
    <source>
        <dbReference type="ARBA" id="ARBA00012955"/>
    </source>
</evidence>
<dbReference type="PRINTS" id="PR00094">
    <property type="entry name" value="ADENYLTKNASE"/>
</dbReference>
<dbReference type="PROSITE" id="PS00113">
    <property type="entry name" value="ADENYLATE_KINASE"/>
    <property type="match status" value="1"/>
</dbReference>
<feature type="region of interest" description="Disordered" evidence="8">
    <location>
        <begin position="203"/>
        <end position="234"/>
    </location>
</feature>
<evidence type="ECO:0000313" key="9">
    <source>
        <dbReference type="EMBL" id="MBA4617018.1"/>
    </source>
</evidence>
<evidence type="ECO:0000256" key="4">
    <source>
        <dbReference type="ARBA" id="ARBA00022741"/>
    </source>
</evidence>
<reference evidence="9" key="2">
    <citation type="submission" date="2020-07" db="EMBL/GenBank/DDBJ databases">
        <authorList>
            <person name="Vera ALvarez R."/>
            <person name="Arias-Moreno D.M."/>
            <person name="Jimenez-Jacinto V."/>
            <person name="Jimenez-Bremont J.F."/>
            <person name="Swaminathan K."/>
            <person name="Moose S.P."/>
            <person name="Guerrero-Gonzalez M.L."/>
            <person name="Marino-Ramirez L."/>
            <person name="Landsman D."/>
            <person name="Rodriguez-Kessler M."/>
            <person name="Delgado-Sanchez P."/>
        </authorList>
    </citation>
    <scope>NUCLEOTIDE SEQUENCE</scope>
    <source>
        <tissue evidence="9">Cladode</tissue>
    </source>
</reference>
<keyword evidence="5 7" id="KW-0418">Kinase</keyword>
<dbReference type="EMBL" id="GISG01014202">
    <property type="protein sequence ID" value="MBA4617018.1"/>
    <property type="molecule type" value="Transcribed_RNA"/>
</dbReference>
<dbReference type="GO" id="GO:0005524">
    <property type="term" value="F:ATP binding"/>
    <property type="evidence" value="ECO:0007669"/>
    <property type="project" value="InterPro"/>
</dbReference>
<evidence type="ECO:0000256" key="8">
    <source>
        <dbReference type="SAM" id="MobiDB-lite"/>
    </source>
</evidence>
<organism evidence="9">
    <name type="scientific">Opuntia streptacantha</name>
    <name type="common">Prickly pear cactus</name>
    <name type="synonym">Opuntia cardona</name>
    <dbReference type="NCBI Taxonomy" id="393608"/>
    <lineage>
        <taxon>Eukaryota</taxon>
        <taxon>Viridiplantae</taxon>
        <taxon>Streptophyta</taxon>
        <taxon>Embryophyta</taxon>
        <taxon>Tracheophyta</taxon>
        <taxon>Spermatophyta</taxon>
        <taxon>Magnoliopsida</taxon>
        <taxon>eudicotyledons</taxon>
        <taxon>Gunneridae</taxon>
        <taxon>Pentapetalae</taxon>
        <taxon>Caryophyllales</taxon>
        <taxon>Cactineae</taxon>
        <taxon>Cactaceae</taxon>
        <taxon>Opuntioideae</taxon>
        <taxon>Opuntia</taxon>
    </lineage>
</organism>
<evidence type="ECO:0000256" key="3">
    <source>
        <dbReference type="ARBA" id="ARBA00022679"/>
    </source>
</evidence>
<evidence type="ECO:0000256" key="5">
    <source>
        <dbReference type="ARBA" id="ARBA00022777"/>
    </source>
</evidence>
<dbReference type="GO" id="GO:0004017">
    <property type="term" value="F:AMP kinase activity"/>
    <property type="evidence" value="ECO:0007669"/>
    <property type="project" value="UniProtKB-EC"/>
</dbReference>
<dbReference type="InterPro" id="IPR000850">
    <property type="entry name" value="Adenylat/UMP-CMP_kin"/>
</dbReference>
<dbReference type="SUPFAM" id="SSF52540">
    <property type="entry name" value="P-loop containing nucleoside triphosphate hydrolases"/>
    <property type="match status" value="1"/>
</dbReference>